<evidence type="ECO:0000256" key="1">
    <source>
        <dbReference type="SAM" id="MobiDB-lite"/>
    </source>
</evidence>
<protein>
    <submittedName>
        <fullName evidence="3">Uncharacterized protein</fullName>
    </submittedName>
</protein>
<keyword evidence="2" id="KW-1185">Reference proteome</keyword>
<dbReference type="Proteomes" id="UP000492821">
    <property type="component" value="Unassembled WGS sequence"/>
</dbReference>
<dbReference type="AlphaFoldDB" id="A0A7E4VSA6"/>
<evidence type="ECO:0000313" key="3">
    <source>
        <dbReference type="WBParaSite" id="Pan_g2795.t1"/>
    </source>
</evidence>
<reference evidence="3" key="2">
    <citation type="submission" date="2020-10" db="UniProtKB">
        <authorList>
            <consortium name="WormBaseParasite"/>
        </authorList>
    </citation>
    <scope>IDENTIFICATION</scope>
</reference>
<dbReference type="WBParaSite" id="Pan_g2795.t1">
    <property type="protein sequence ID" value="Pan_g2795.t1"/>
    <property type="gene ID" value="Pan_g2795"/>
</dbReference>
<organism evidence="2 3">
    <name type="scientific">Panagrellus redivivus</name>
    <name type="common">Microworm</name>
    <dbReference type="NCBI Taxonomy" id="6233"/>
    <lineage>
        <taxon>Eukaryota</taxon>
        <taxon>Metazoa</taxon>
        <taxon>Ecdysozoa</taxon>
        <taxon>Nematoda</taxon>
        <taxon>Chromadorea</taxon>
        <taxon>Rhabditida</taxon>
        <taxon>Tylenchina</taxon>
        <taxon>Panagrolaimomorpha</taxon>
        <taxon>Panagrolaimoidea</taxon>
        <taxon>Panagrolaimidae</taxon>
        <taxon>Panagrellus</taxon>
    </lineage>
</organism>
<evidence type="ECO:0000313" key="2">
    <source>
        <dbReference type="Proteomes" id="UP000492821"/>
    </source>
</evidence>
<proteinExistence type="predicted"/>
<sequence length="75" mass="8122">MGRRRPEDKENASGAPMGLVRQDWRSESGAIVVSSIGGQPSPRLCAAHPSHPSGGHSNTMYQSRTCFWGMVNVCH</sequence>
<name>A0A7E4VSA6_PANRE</name>
<feature type="compositionally biased region" description="Basic and acidic residues" evidence="1">
    <location>
        <begin position="1"/>
        <end position="11"/>
    </location>
</feature>
<feature type="region of interest" description="Disordered" evidence="1">
    <location>
        <begin position="1"/>
        <end position="21"/>
    </location>
</feature>
<reference evidence="2" key="1">
    <citation type="journal article" date="2013" name="Genetics">
        <title>The draft genome and transcriptome of Panagrellus redivivus are shaped by the harsh demands of a free-living lifestyle.</title>
        <authorList>
            <person name="Srinivasan J."/>
            <person name="Dillman A.R."/>
            <person name="Macchietto M.G."/>
            <person name="Heikkinen L."/>
            <person name="Lakso M."/>
            <person name="Fracchia K.M."/>
            <person name="Antoshechkin I."/>
            <person name="Mortazavi A."/>
            <person name="Wong G."/>
            <person name="Sternberg P.W."/>
        </authorList>
    </citation>
    <scope>NUCLEOTIDE SEQUENCE [LARGE SCALE GENOMIC DNA]</scope>
    <source>
        <strain evidence="2">MT8872</strain>
    </source>
</reference>
<accession>A0A7E4VSA6</accession>